<comment type="similarity">
    <text evidence="1">Belongs to the peptidase M28 family. M28B subfamily.</text>
</comment>
<dbReference type="OrthoDB" id="5841748at2759"/>
<feature type="domain" description="Peptidase M28" evidence="5">
    <location>
        <begin position="499"/>
        <end position="600"/>
    </location>
</feature>
<dbReference type="InterPro" id="IPR039373">
    <property type="entry name" value="Peptidase_M28B"/>
</dbReference>
<dbReference type="Pfam" id="PF04253">
    <property type="entry name" value="TFR_dimer"/>
    <property type="match status" value="1"/>
</dbReference>
<dbReference type="AlphaFoldDB" id="A0A3P6UWT4"/>
<dbReference type="STRING" id="42156.A0A3P6UWT4"/>
<dbReference type="InterPro" id="IPR046450">
    <property type="entry name" value="PA_dom_sf"/>
</dbReference>
<dbReference type="InterPro" id="IPR007484">
    <property type="entry name" value="Peptidase_M28"/>
</dbReference>
<evidence type="ECO:0008006" key="8">
    <source>
        <dbReference type="Google" id="ProtNLM"/>
    </source>
</evidence>
<protein>
    <recommendedName>
        <fullName evidence="8">Peptidase M28 domain-containing protein</fullName>
    </recommendedName>
</protein>
<evidence type="ECO:0000313" key="7">
    <source>
        <dbReference type="Proteomes" id="UP000277928"/>
    </source>
</evidence>
<dbReference type="PANTHER" id="PTHR10404">
    <property type="entry name" value="N-ACETYLATED-ALPHA-LINKED ACIDIC DIPEPTIDASE"/>
    <property type="match status" value="1"/>
</dbReference>
<proteinExistence type="inferred from homology"/>
<dbReference type="InterPro" id="IPR003137">
    <property type="entry name" value="PA_domain"/>
</dbReference>
<accession>A0A3P6UWT4</accession>
<evidence type="ECO:0000259" key="3">
    <source>
        <dbReference type="Pfam" id="PF02225"/>
    </source>
</evidence>
<keyword evidence="2" id="KW-1133">Transmembrane helix</keyword>
<evidence type="ECO:0000259" key="5">
    <source>
        <dbReference type="Pfam" id="PF04389"/>
    </source>
</evidence>
<dbReference type="GO" id="GO:0004180">
    <property type="term" value="F:carboxypeptidase activity"/>
    <property type="evidence" value="ECO:0007669"/>
    <property type="project" value="TreeGrafter"/>
</dbReference>
<gene>
    <name evidence="6" type="ORF">NLS_LOCUS6478</name>
</gene>
<feature type="domain" description="PA" evidence="3">
    <location>
        <begin position="317"/>
        <end position="404"/>
    </location>
</feature>
<dbReference type="InterPro" id="IPR036757">
    <property type="entry name" value="TFR-like_dimer_dom_sf"/>
</dbReference>
<sequence length="924" mass="105016">MQRSSSLNYEDLLSVGGGCSDDRTATTSTSLSAASVPQASLQSTSFAGDSSFQHHSHNDENHWLLLGEREGQSFGSCITMECNYDWKSITEPVKVLSESIRQRELRHSSNALCQIANRKSNTEIKSKRKFSRKPNALLIPLLLCTVLVFFMIITVLLIMVIFLSAQRSTTGKRSAPSNATATFAYSDRLRQNLNEQTEISQQMMDEFNAGNIKRNIKWLAEKMHVAGTKENVELMKKIADKYYWYGYDVKTYSYNVLLNYPNYENPNRIELRMSDAKWKELSNGLAERLGPKEAQEQQADPRALVYWTAYSKNGTVVGPVVYVNYGTVDDYRTLEKFGISLKGKIALCRYGAIFRGDKVQLAVKYGAIGMILYSDPFDYTNGGSDVKVFPDEIWLPESGAQRGTLLKTDGDPETPLLPSKHYTYRTETEENLRERQIMPSIPVMPIGYRDARKIMETFNGPQIKLHHWMGSMNATYRITGSAVFRVTVHSRCTRRIITNIVATMFGREEPDRHVLFSNHYDSWVKGAIDPISATGTMLEMARVLSKMKNSTKWRPRRTIMFCLWDAEEFGLIGSTEWVEEFMKPLQQRAVTVINVDNISGDTALSVKAVPLLYRVVVNAAAKVGSPNTLERKAERMTLLDSWKFYDPKGPITGDRSIPGIGVPGTGSDFQADYFDCLKSFIRFLTYLGVPVIDMKLESAPLYTYMLYHTMYEIPWLLDNFLDQNYTALKAVGQLWLEIGRDIADSLIIPFNLHDYGLALSDFIDRLNQQLEYIGIPKAISAKTYRVVLNNLREAITRFQVVANVVQEIAESVNMGHESISMKQAEMLNNRMQHIERAFITEQGIYPERAEFRHLIFTSNSMHNDYGNLLFGGILDPAMQWHNASVMGDLNQANYWLRMMKIGLAKLNYGIESAILMLNLEGYFE</sequence>
<dbReference type="FunFam" id="3.40.630.10:FF:000101">
    <property type="entry name" value="N-acetylated alpha-linked acidic dipeptidase like 1"/>
    <property type="match status" value="1"/>
</dbReference>
<dbReference type="InterPro" id="IPR007365">
    <property type="entry name" value="TFR-like_dimer_dom"/>
</dbReference>
<dbReference type="Pfam" id="PF04389">
    <property type="entry name" value="Peptidase_M28"/>
    <property type="match status" value="1"/>
</dbReference>
<dbReference type="PANTHER" id="PTHR10404:SF46">
    <property type="entry name" value="VACUOLAR PROTEIN SORTING-ASSOCIATED PROTEIN 70"/>
    <property type="match status" value="1"/>
</dbReference>
<keyword evidence="2" id="KW-0472">Membrane</keyword>
<organism evidence="6 7">
    <name type="scientific">Litomosoides sigmodontis</name>
    <name type="common">Filarial nematode worm</name>
    <dbReference type="NCBI Taxonomy" id="42156"/>
    <lineage>
        <taxon>Eukaryota</taxon>
        <taxon>Metazoa</taxon>
        <taxon>Ecdysozoa</taxon>
        <taxon>Nematoda</taxon>
        <taxon>Chromadorea</taxon>
        <taxon>Rhabditida</taxon>
        <taxon>Spirurina</taxon>
        <taxon>Spiruromorpha</taxon>
        <taxon>Filarioidea</taxon>
        <taxon>Onchocercidae</taxon>
        <taxon>Litomosoides</taxon>
    </lineage>
</organism>
<dbReference type="Proteomes" id="UP000277928">
    <property type="component" value="Unassembled WGS sequence"/>
</dbReference>
<evidence type="ECO:0000256" key="2">
    <source>
        <dbReference type="SAM" id="Phobius"/>
    </source>
</evidence>
<dbReference type="Gene3D" id="3.40.630.10">
    <property type="entry name" value="Zn peptidases"/>
    <property type="match status" value="1"/>
</dbReference>
<evidence type="ECO:0000256" key="1">
    <source>
        <dbReference type="ARBA" id="ARBA00005634"/>
    </source>
</evidence>
<keyword evidence="2" id="KW-0812">Transmembrane</keyword>
<dbReference type="Gene3D" id="3.50.30.30">
    <property type="match status" value="1"/>
</dbReference>
<feature type="domain" description="Transferrin receptor-like dimerisation" evidence="4">
    <location>
        <begin position="788"/>
        <end position="897"/>
    </location>
</feature>
<keyword evidence="7" id="KW-1185">Reference proteome</keyword>
<feature type="transmembrane region" description="Helical" evidence="2">
    <location>
        <begin position="137"/>
        <end position="163"/>
    </location>
</feature>
<dbReference type="CDD" id="cd02121">
    <property type="entry name" value="PA_GCPII_like"/>
    <property type="match status" value="1"/>
</dbReference>
<evidence type="ECO:0000313" key="6">
    <source>
        <dbReference type="EMBL" id="VDK84038.1"/>
    </source>
</evidence>
<evidence type="ECO:0000259" key="4">
    <source>
        <dbReference type="Pfam" id="PF04253"/>
    </source>
</evidence>
<dbReference type="Gene3D" id="1.20.930.40">
    <property type="entry name" value="Transferrin receptor-like, dimerisation domain"/>
    <property type="match status" value="1"/>
</dbReference>
<dbReference type="EMBL" id="UYRX01000573">
    <property type="protein sequence ID" value="VDK84038.1"/>
    <property type="molecule type" value="Genomic_DNA"/>
</dbReference>
<dbReference type="SUPFAM" id="SSF52025">
    <property type="entry name" value="PA domain"/>
    <property type="match status" value="1"/>
</dbReference>
<dbReference type="SUPFAM" id="SSF53187">
    <property type="entry name" value="Zn-dependent exopeptidases"/>
    <property type="match status" value="1"/>
</dbReference>
<dbReference type="SUPFAM" id="SSF47672">
    <property type="entry name" value="Transferrin receptor-like dimerisation domain"/>
    <property type="match status" value="1"/>
</dbReference>
<dbReference type="Pfam" id="PF02225">
    <property type="entry name" value="PA"/>
    <property type="match status" value="1"/>
</dbReference>
<reference evidence="6 7" key="1">
    <citation type="submission" date="2018-08" db="EMBL/GenBank/DDBJ databases">
        <authorList>
            <person name="Laetsch R D."/>
            <person name="Stevens L."/>
            <person name="Kumar S."/>
            <person name="Blaxter L. M."/>
        </authorList>
    </citation>
    <scope>NUCLEOTIDE SEQUENCE [LARGE SCALE GENOMIC DNA]</scope>
</reference>
<name>A0A3P6UWT4_LITSI</name>
<dbReference type="OMA" id="LWNVIGT"/>